<dbReference type="PIRSF" id="PIRSF009320">
    <property type="entry name" value="Nuc_binding_HP_1000"/>
    <property type="match status" value="1"/>
</dbReference>
<protein>
    <submittedName>
        <fullName evidence="2">CobQ/CobB/MinD/ParA domain-containing protein</fullName>
    </submittedName>
</protein>
<name>A0A0C1NCR9_9CYAN</name>
<dbReference type="OrthoDB" id="3173068at2"/>
<dbReference type="STRING" id="1479485.DA73_0209065"/>
<comment type="caution">
    <text evidence="2">The sequence shown here is derived from an EMBL/GenBank/DDBJ whole genome shotgun (WGS) entry which is preliminary data.</text>
</comment>
<dbReference type="Pfam" id="PF01656">
    <property type="entry name" value="CbiA"/>
    <property type="match status" value="1"/>
</dbReference>
<dbReference type="EMBL" id="JHEG02000030">
    <property type="protein sequence ID" value="KIE12582.1"/>
    <property type="molecule type" value="Genomic_DNA"/>
</dbReference>
<dbReference type="InterPro" id="IPR002586">
    <property type="entry name" value="CobQ/CobB/MinD/ParA_Nub-bd_dom"/>
</dbReference>
<dbReference type="PANTHER" id="PTHR13696:SF52">
    <property type="entry name" value="PARA FAMILY PROTEIN CT_582"/>
    <property type="match status" value="1"/>
</dbReference>
<evidence type="ECO:0000313" key="2">
    <source>
        <dbReference type="EMBL" id="KIE12582.1"/>
    </source>
</evidence>
<dbReference type="SUPFAM" id="SSF52540">
    <property type="entry name" value="P-loop containing nucleoside triphosphate hydrolases"/>
    <property type="match status" value="1"/>
</dbReference>
<dbReference type="InterPro" id="IPR027417">
    <property type="entry name" value="P-loop_NTPase"/>
</dbReference>
<gene>
    <name evidence="2" type="ORF">DA73_0209065</name>
</gene>
<reference evidence="2" key="1">
    <citation type="journal article" date="2015" name="Genome Announc.">
        <title>Draft Genome Sequence of Tolypothrix boutellei Strain VB521301.</title>
        <authorList>
            <person name="Chandrababunaidu M.M."/>
            <person name="Singh D."/>
            <person name="Sen D."/>
            <person name="Bhan S."/>
            <person name="Das S."/>
            <person name="Gupta A."/>
            <person name="Adhikary S.P."/>
            <person name="Tripathy S."/>
        </authorList>
    </citation>
    <scope>NUCLEOTIDE SEQUENCE</scope>
    <source>
        <strain evidence="2">VB521301</strain>
    </source>
</reference>
<evidence type="ECO:0000259" key="1">
    <source>
        <dbReference type="Pfam" id="PF01656"/>
    </source>
</evidence>
<accession>A0A0C1NCR9</accession>
<organism evidence="2">
    <name type="scientific">Tolypothrix bouteillei VB521301</name>
    <dbReference type="NCBI Taxonomy" id="1479485"/>
    <lineage>
        <taxon>Bacteria</taxon>
        <taxon>Bacillati</taxon>
        <taxon>Cyanobacteriota</taxon>
        <taxon>Cyanophyceae</taxon>
        <taxon>Nostocales</taxon>
        <taxon>Tolypothrichaceae</taxon>
        <taxon>Tolypothrix</taxon>
    </lineage>
</organism>
<dbReference type="PANTHER" id="PTHR13696">
    <property type="entry name" value="P-LOOP CONTAINING NUCLEOSIDE TRIPHOSPHATE HYDROLASE"/>
    <property type="match status" value="1"/>
</dbReference>
<dbReference type="CDD" id="cd02042">
    <property type="entry name" value="ParAB_family"/>
    <property type="match status" value="1"/>
</dbReference>
<feature type="domain" description="CobQ/CobB/MinD/ParA nucleotide binding" evidence="1">
    <location>
        <begin position="4"/>
        <end position="179"/>
    </location>
</feature>
<dbReference type="InterPro" id="IPR050678">
    <property type="entry name" value="DNA_Partitioning_ATPase"/>
</dbReference>
<dbReference type="AlphaFoldDB" id="A0A0C1NCR9"/>
<dbReference type="Gene3D" id="3.40.50.300">
    <property type="entry name" value="P-loop containing nucleotide triphosphate hydrolases"/>
    <property type="match status" value="1"/>
</dbReference>
<proteinExistence type="predicted"/>
<sequence length="210" mass="22914">MKILTIANGKGGAGKTTTAVNLAAILSKKFNTLLVDADPQKSASWWGDRGEMPFELSTETDPKLLTKLRQVQGYDLIVVDTPPALRSDALKAVVQASDYLVLPTQPAPMDFTALIETVRLAIAPIGVTHRVLLTKVDPRSLNDALDAQKSLMESGIPVFNAFVRAYKAHERAPLEGVPITQAKGKNVKEAASDYHRVADELLREWRANND</sequence>